<protein>
    <submittedName>
        <fullName evidence="1">Uncharacterized protein</fullName>
    </submittedName>
</protein>
<keyword evidence="2" id="KW-1185">Reference proteome</keyword>
<comment type="caution">
    <text evidence="1">The sequence shown here is derived from an EMBL/GenBank/DDBJ whole genome shotgun (WGS) entry which is preliminary data.</text>
</comment>
<evidence type="ECO:0000313" key="2">
    <source>
        <dbReference type="Proteomes" id="UP001454036"/>
    </source>
</evidence>
<accession>A0AAV3QYC2</accession>
<sequence length="83" mass="9702">MRFEPVDHDLVSELVSGVTKNGSTIQEIESGFCEFFPNNAPVVLRKPRWKTILKKTSWKTIWKRAILTFSEVKGREILNLRKR</sequence>
<evidence type="ECO:0000313" key="1">
    <source>
        <dbReference type="EMBL" id="GAA0168211.1"/>
    </source>
</evidence>
<dbReference type="EMBL" id="BAABME010023518">
    <property type="protein sequence ID" value="GAA0168211.1"/>
    <property type="molecule type" value="Genomic_DNA"/>
</dbReference>
<organism evidence="1 2">
    <name type="scientific">Lithospermum erythrorhizon</name>
    <name type="common">Purple gromwell</name>
    <name type="synonym">Lithospermum officinale var. erythrorhizon</name>
    <dbReference type="NCBI Taxonomy" id="34254"/>
    <lineage>
        <taxon>Eukaryota</taxon>
        <taxon>Viridiplantae</taxon>
        <taxon>Streptophyta</taxon>
        <taxon>Embryophyta</taxon>
        <taxon>Tracheophyta</taxon>
        <taxon>Spermatophyta</taxon>
        <taxon>Magnoliopsida</taxon>
        <taxon>eudicotyledons</taxon>
        <taxon>Gunneridae</taxon>
        <taxon>Pentapetalae</taxon>
        <taxon>asterids</taxon>
        <taxon>lamiids</taxon>
        <taxon>Boraginales</taxon>
        <taxon>Boraginaceae</taxon>
        <taxon>Boraginoideae</taxon>
        <taxon>Lithospermeae</taxon>
        <taxon>Lithospermum</taxon>
    </lineage>
</organism>
<dbReference type="AlphaFoldDB" id="A0AAV3QYC2"/>
<gene>
    <name evidence="1" type="ORF">LIER_40518</name>
</gene>
<proteinExistence type="predicted"/>
<dbReference type="Proteomes" id="UP001454036">
    <property type="component" value="Unassembled WGS sequence"/>
</dbReference>
<name>A0AAV3QYC2_LITER</name>
<reference evidence="1 2" key="1">
    <citation type="submission" date="2024-01" db="EMBL/GenBank/DDBJ databases">
        <title>The complete chloroplast genome sequence of Lithospermum erythrorhizon: insights into the phylogenetic relationship among Boraginaceae species and the maternal lineages of purple gromwells.</title>
        <authorList>
            <person name="Okada T."/>
            <person name="Watanabe K."/>
        </authorList>
    </citation>
    <scope>NUCLEOTIDE SEQUENCE [LARGE SCALE GENOMIC DNA]</scope>
</reference>